<gene>
    <name evidence="6" type="ORF">HNQ60_002260</name>
</gene>
<dbReference type="NCBIfam" id="NF006618">
    <property type="entry name" value="PRK09185.1"/>
    <property type="match status" value="1"/>
</dbReference>
<dbReference type="RefSeq" id="WP_184331657.1">
    <property type="nucleotide sequence ID" value="NZ_JACHHZ010000002.1"/>
</dbReference>
<dbReference type="Pfam" id="PF00109">
    <property type="entry name" value="ketoacyl-synt"/>
    <property type="match status" value="1"/>
</dbReference>
<feature type="domain" description="Ketosynthase family 3 (KS3)" evidence="5">
    <location>
        <begin position="1"/>
        <end position="390"/>
    </location>
</feature>
<dbReference type="EMBL" id="JACHHZ010000002">
    <property type="protein sequence ID" value="MBB6093382.1"/>
    <property type="molecule type" value="Genomic_DNA"/>
</dbReference>
<dbReference type="SUPFAM" id="SSF53901">
    <property type="entry name" value="Thiolase-like"/>
    <property type="match status" value="2"/>
</dbReference>
<dbReference type="AlphaFoldDB" id="A0A841HMS7"/>
<dbReference type="InterPro" id="IPR016039">
    <property type="entry name" value="Thiolase-like"/>
</dbReference>
<dbReference type="Gene3D" id="3.40.47.10">
    <property type="match status" value="1"/>
</dbReference>
<sequence>MRPLPISAYTVTSALGAGRAAHLHALRSGATGLRKLAFDTNTLDCWLGEVEGLGNALTGESARWDCRNNRLAALALRQDGFEDSVRRCRDRYGAARVGVFIGTSTSGVHHTEIAYRERDASTNALPDWFDHRHTQNIFSVADFVAAWLGLAGPAFAISTACSSSAKVFAAASRAIAAGACDAAVVGGVDSLCLTTLHGFNSLQLVSADICRPADAARNGISIGEAGGFALLEPDAGTPVRLIGYGESSDAYHMSSPEPDGRGAIASMQAALARGGVEPHQVDYINLHGTGTVANDNAEARGVCTVFGAGTPCSSTKGWTGHTLGAAGIVESAISLLAIEHGFLPRSLNTRSKDPAIEAGILLESRNGSVDRVLSNSFGFGGSNCSLLFGKTP</sequence>
<organism evidence="6 7">
    <name type="scientific">Povalibacter uvarum</name>
    <dbReference type="NCBI Taxonomy" id="732238"/>
    <lineage>
        <taxon>Bacteria</taxon>
        <taxon>Pseudomonadati</taxon>
        <taxon>Pseudomonadota</taxon>
        <taxon>Gammaproteobacteria</taxon>
        <taxon>Steroidobacterales</taxon>
        <taxon>Steroidobacteraceae</taxon>
        <taxon>Povalibacter</taxon>
    </lineage>
</organism>
<dbReference type="PROSITE" id="PS52004">
    <property type="entry name" value="KS3_2"/>
    <property type="match status" value="1"/>
</dbReference>
<evidence type="ECO:0000259" key="5">
    <source>
        <dbReference type="PROSITE" id="PS52004"/>
    </source>
</evidence>
<comment type="caution">
    <text evidence="6">The sequence shown here is derived from an EMBL/GenBank/DDBJ whole genome shotgun (WGS) entry which is preliminary data.</text>
</comment>
<dbReference type="InterPro" id="IPR014030">
    <property type="entry name" value="Ketoacyl_synth_N"/>
</dbReference>
<dbReference type="InterPro" id="IPR020841">
    <property type="entry name" value="PKS_Beta-ketoAc_synthase_dom"/>
</dbReference>
<dbReference type="InterPro" id="IPR000794">
    <property type="entry name" value="Beta-ketoacyl_synthase"/>
</dbReference>
<dbReference type="EC" id="2.3.1.41" evidence="6"/>
<evidence type="ECO:0000256" key="1">
    <source>
        <dbReference type="ARBA" id="ARBA00005194"/>
    </source>
</evidence>
<dbReference type="InterPro" id="IPR014031">
    <property type="entry name" value="Ketoacyl_synth_C"/>
</dbReference>
<dbReference type="GO" id="GO:0006633">
    <property type="term" value="P:fatty acid biosynthetic process"/>
    <property type="evidence" value="ECO:0007669"/>
    <property type="project" value="UniProtKB-UniPathway"/>
</dbReference>
<dbReference type="Pfam" id="PF02801">
    <property type="entry name" value="Ketoacyl-synt_C"/>
    <property type="match status" value="1"/>
</dbReference>
<evidence type="ECO:0000313" key="7">
    <source>
        <dbReference type="Proteomes" id="UP000588068"/>
    </source>
</evidence>
<dbReference type="CDD" id="cd00834">
    <property type="entry name" value="KAS_I_II"/>
    <property type="match status" value="1"/>
</dbReference>
<reference evidence="6 7" key="1">
    <citation type="submission" date="2020-08" db="EMBL/GenBank/DDBJ databases">
        <title>Genomic Encyclopedia of Type Strains, Phase IV (KMG-IV): sequencing the most valuable type-strain genomes for metagenomic binning, comparative biology and taxonomic classification.</title>
        <authorList>
            <person name="Goeker M."/>
        </authorList>
    </citation>
    <scope>NUCLEOTIDE SEQUENCE [LARGE SCALE GENOMIC DNA]</scope>
    <source>
        <strain evidence="6 7">DSM 26723</strain>
    </source>
</reference>
<keyword evidence="3 4" id="KW-0808">Transferase</keyword>
<proteinExistence type="inferred from homology"/>
<dbReference type="PANTHER" id="PTHR11712:SF320">
    <property type="entry name" value="BETA-KETOACYL SYNTHASE"/>
    <property type="match status" value="1"/>
</dbReference>
<dbReference type="UniPathway" id="UPA00094"/>
<dbReference type="GO" id="GO:0004315">
    <property type="term" value="F:3-oxoacyl-[acyl-carrier-protein] synthase activity"/>
    <property type="evidence" value="ECO:0007669"/>
    <property type="project" value="UniProtKB-EC"/>
</dbReference>
<protein>
    <submittedName>
        <fullName evidence="6">3-oxoacyl-[acyl-carrier-protein] synthase-1</fullName>
        <ecNumber evidence="6">2.3.1.41</ecNumber>
    </submittedName>
</protein>
<dbReference type="PROSITE" id="PS00606">
    <property type="entry name" value="KS3_1"/>
    <property type="match status" value="1"/>
</dbReference>
<dbReference type="PANTHER" id="PTHR11712">
    <property type="entry name" value="POLYKETIDE SYNTHASE-RELATED"/>
    <property type="match status" value="1"/>
</dbReference>
<evidence type="ECO:0000313" key="6">
    <source>
        <dbReference type="EMBL" id="MBB6093382.1"/>
    </source>
</evidence>
<evidence type="ECO:0000256" key="3">
    <source>
        <dbReference type="ARBA" id="ARBA00022679"/>
    </source>
</evidence>
<comment type="similarity">
    <text evidence="2 4">Belongs to the thiolase-like superfamily. Beta-ketoacyl-ACP synthases family.</text>
</comment>
<dbReference type="Proteomes" id="UP000588068">
    <property type="component" value="Unassembled WGS sequence"/>
</dbReference>
<accession>A0A841HMS7</accession>
<evidence type="ECO:0000256" key="2">
    <source>
        <dbReference type="ARBA" id="ARBA00008467"/>
    </source>
</evidence>
<dbReference type="InterPro" id="IPR018201">
    <property type="entry name" value="Ketoacyl_synth_AS"/>
</dbReference>
<comment type="pathway">
    <text evidence="1">Lipid metabolism; fatty acid biosynthesis.</text>
</comment>
<dbReference type="GO" id="GO:0005829">
    <property type="term" value="C:cytosol"/>
    <property type="evidence" value="ECO:0007669"/>
    <property type="project" value="TreeGrafter"/>
</dbReference>
<dbReference type="SMART" id="SM00825">
    <property type="entry name" value="PKS_KS"/>
    <property type="match status" value="1"/>
</dbReference>
<keyword evidence="7" id="KW-1185">Reference proteome</keyword>
<name>A0A841HMS7_9GAMM</name>
<evidence type="ECO:0000256" key="4">
    <source>
        <dbReference type="RuleBase" id="RU003694"/>
    </source>
</evidence>
<keyword evidence="6" id="KW-0012">Acyltransferase</keyword>